<dbReference type="Pfam" id="PF00067">
    <property type="entry name" value="p450"/>
    <property type="match status" value="1"/>
</dbReference>
<dbReference type="KEGG" id="pco:PHACADRAFT_265238"/>
<evidence type="ECO:0000256" key="4">
    <source>
        <dbReference type="ARBA" id="ARBA00010617"/>
    </source>
</evidence>
<keyword evidence="5 13" id="KW-0349">Heme</keyword>
<evidence type="ECO:0000256" key="7">
    <source>
        <dbReference type="ARBA" id="ARBA00022723"/>
    </source>
</evidence>
<dbReference type="OrthoDB" id="2789670at2759"/>
<evidence type="ECO:0000256" key="2">
    <source>
        <dbReference type="ARBA" id="ARBA00004167"/>
    </source>
</evidence>
<dbReference type="Gene3D" id="1.10.630.10">
    <property type="entry name" value="Cytochrome P450"/>
    <property type="match status" value="1"/>
</dbReference>
<keyword evidence="8" id="KW-1133">Transmembrane helix</keyword>
<dbReference type="PANTHER" id="PTHR46300:SF7">
    <property type="entry name" value="P450, PUTATIVE (EUROFUNG)-RELATED"/>
    <property type="match status" value="1"/>
</dbReference>
<evidence type="ECO:0000256" key="5">
    <source>
        <dbReference type="ARBA" id="ARBA00022617"/>
    </source>
</evidence>
<comment type="similarity">
    <text evidence="4 14">Belongs to the cytochrome P450 family.</text>
</comment>
<proteinExistence type="inferred from homology"/>
<dbReference type="EMBL" id="JH930480">
    <property type="protein sequence ID" value="EKM49676.1"/>
    <property type="molecule type" value="Genomic_DNA"/>
</dbReference>
<evidence type="ECO:0000256" key="8">
    <source>
        <dbReference type="ARBA" id="ARBA00022989"/>
    </source>
</evidence>
<dbReference type="InterPro" id="IPR036396">
    <property type="entry name" value="Cyt_P450_sf"/>
</dbReference>
<keyword evidence="9 14" id="KW-0560">Oxidoreductase</keyword>
<comment type="subcellular location">
    <subcellularLocation>
        <location evidence="2">Membrane</location>
        <topology evidence="2">Single-pass membrane protein</topology>
    </subcellularLocation>
</comment>
<keyword evidence="11 14" id="KW-0503">Monooxygenase</keyword>
<dbReference type="InterPro" id="IPR050364">
    <property type="entry name" value="Cytochrome_P450_fung"/>
</dbReference>
<dbReference type="SUPFAM" id="SSF48264">
    <property type="entry name" value="Cytochrome P450"/>
    <property type="match status" value="1"/>
</dbReference>
<sequence>MRWSREYNSDLLYYESWGKPFVVINSDRTAIDLFERKSSLYADKPRMPMLNDLCGWAWDISFMPYDDTWKLARKLFTRHYRAGAAVRYRDEETRCARELLADILQNDVQLFEHTRLAFGKLIMNVTYGIDVKSADDKYIKNAQKALYAITATGNVGTYLVDSIPLLKYIPEWFPGAKFQREAREWREAAEVMSQQPIEDAKEAMAEGKAPPSVLRSLLEDYGENPSPQEAYAILSATGTAYEVMWSTTLTVILAMLLFPDIKAKAHAELDRAVSRERFPDFGDQASLPYITAICKEALRWRTPLPLAVMHRVTQEDTHNGYHIPGGSTVVLNSWAILYDPKQYPDPERFSPERFLTPSGELNPDAPEPTAAFSYGRRACAGTAMALDTLWIVVASLLWAFDVQRAFDESGNEIDVTGEYTFGVVCYPAPFRCALRPRSENIPALISVSLG</sequence>
<evidence type="ECO:0000256" key="9">
    <source>
        <dbReference type="ARBA" id="ARBA00023002"/>
    </source>
</evidence>
<dbReference type="CDD" id="cd11065">
    <property type="entry name" value="CYP64-like"/>
    <property type="match status" value="1"/>
</dbReference>
<organism evidence="15 16">
    <name type="scientific">Phanerochaete carnosa (strain HHB-10118-sp)</name>
    <name type="common">White-rot fungus</name>
    <name type="synonym">Peniophora carnosa</name>
    <dbReference type="NCBI Taxonomy" id="650164"/>
    <lineage>
        <taxon>Eukaryota</taxon>
        <taxon>Fungi</taxon>
        <taxon>Dikarya</taxon>
        <taxon>Basidiomycota</taxon>
        <taxon>Agaricomycotina</taxon>
        <taxon>Agaricomycetes</taxon>
        <taxon>Polyporales</taxon>
        <taxon>Phanerochaetaceae</taxon>
        <taxon>Phanerochaete</taxon>
    </lineage>
</organism>
<dbReference type="HOGENOM" id="CLU_001570_2_3_1"/>
<evidence type="ECO:0000256" key="13">
    <source>
        <dbReference type="PIRSR" id="PIRSR602401-1"/>
    </source>
</evidence>
<dbReference type="AlphaFoldDB" id="K5UJD4"/>
<accession>K5UJD4</accession>
<evidence type="ECO:0000256" key="11">
    <source>
        <dbReference type="ARBA" id="ARBA00023033"/>
    </source>
</evidence>
<dbReference type="GeneID" id="18919053"/>
<dbReference type="GO" id="GO:0016020">
    <property type="term" value="C:membrane"/>
    <property type="evidence" value="ECO:0007669"/>
    <property type="project" value="UniProtKB-SubCell"/>
</dbReference>
<keyword evidence="7 13" id="KW-0479">Metal-binding</keyword>
<dbReference type="GO" id="GO:0005506">
    <property type="term" value="F:iron ion binding"/>
    <property type="evidence" value="ECO:0007669"/>
    <property type="project" value="InterPro"/>
</dbReference>
<keyword evidence="16" id="KW-1185">Reference proteome</keyword>
<dbReference type="InterPro" id="IPR017972">
    <property type="entry name" value="Cyt_P450_CS"/>
</dbReference>
<dbReference type="Proteomes" id="UP000008370">
    <property type="component" value="Unassembled WGS sequence"/>
</dbReference>
<evidence type="ECO:0000256" key="1">
    <source>
        <dbReference type="ARBA" id="ARBA00001971"/>
    </source>
</evidence>
<dbReference type="GO" id="GO:0020037">
    <property type="term" value="F:heme binding"/>
    <property type="evidence" value="ECO:0007669"/>
    <property type="project" value="InterPro"/>
</dbReference>
<dbReference type="PROSITE" id="PS00086">
    <property type="entry name" value="CYTOCHROME_P450"/>
    <property type="match status" value="1"/>
</dbReference>
<keyword evidence="6" id="KW-0812">Transmembrane</keyword>
<name>K5UJD4_PHACS</name>
<comment type="pathway">
    <text evidence="3">Secondary metabolite biosynthesis.</text>
</comment>
<gene>
    <name evidence="15" type="ORF">PHACADRAFT_265238</name>
</gene>
<keyword evidence="12" id="KW-0472">Membrane</keyword>
<evidence type="ECO:0000256" key="3">
    <source>
        <dbReference type="ARBA" id="ARBA00005179"/>
    </source>
</evidence>
<dbReference type="PANTHER" id="PTHR46300">
    <property type="entry name" value="P450, PUTATIVE (EUROFUNG)-RELATED-RELATED"/>
    <property type="match status" value="1"/>
</dbReference>
<dbReference type="InParanoid" id="K5UJD4"/>
<keyword evidence="10 13" id="KW-0408">Iron</keyword>
<protein>
    <recommendedName>
        <fullName evidence="17">Cytochrome P450</fullName>
    </recommendedName>
</protein>
<comment type="cofactor">
    <cofactor evidence="1 13">
        <name>heme</name>
        <dbReference type="ChEBI" id="CHEBI:30413"/>
    </cofactor>
</comment>
<evidence type="ECO:0000256" key="6">
    <source>
        <dbReference type="ARBA" id="ARBA00022692"/>
    </source>
</evidence>
<feature type="binding site" description="axial binding residue" evidence="13">
    <location>
        <position position="379"/>
    </location>
    <ligand>
        <name>heme</name>
        <dbReference type="ChEBI" id="CHEBI:30413"/>
    </ligand>
    <ligandPart>
        <name>Fe</name>
        <dbReference type="ChEBI" id="CHEBI:18248"/>
    </ligandPart>
</feature>
<dbReference type="GO" id="GO:0004497">
    <property type="term" value="F:monooxygenase activity"/>
    <property type="evidence" value="ECO:0007669"/>
    <property type="project" value="UniProtKB-KW"/>
</dbReference>
<dbReference type="InterPro" id="IPR001128">
    <property type="entry name" value="Cyt_P450"/>
</dbReference>
<reference evidence="15 16" key="1">
    <citation type="journal article" date="2012" name="BMC Genomics">
        <title>Comparative genomics of the white-rot fungi, Phanerochaete carnosa and P. chrysosporium, to elucidate the genetic basis of the distinct wood types they colonize.</title>
        <authorList>
            <person name="Suzuki H."/>
            <person name="MacDonald J."/>
            <person name="Syed K."/>
            <person name="Salamov A."/>
            <person name="Hori C."/>
            <person name="Aerts A."/>
            <person name="Henrissat B."/>
            <person name="Wiebenga A."/>
            <person name="vanKuyk P.A."/>
            <person name="Barry K."/>
            <person name="Lindquist E."/>
            <person name="LaButti K."/>
            <person name="Lapidus A."/>
            <person name="Lucas S."/>
            <person name="Coutinho P."/>
            <person name="Gong Y."/>
            <person name="Samejima M."/>
            <person name="Mahadevan R."/>
            <person name="Abou-Zaid M."/>
            <person name="de Vries R.P."/>
            <person name="Igarashi K."/>
            <person name="Yadav J.S."/>
            <person name="Grigoriev I.V."/>
            <person name="Master E.R."/>
        </authorList>
    </citation>
    <scope>NUCLEOTIDE SEQUENCE [LARGE SCALE GENOMIC DNA]</scope>
    <source>
        <strain evidence="15 16">HHB-10118-sp</strain>
    </source>
</reference>
<evidence type="ECO:0008006" key="17">
    <source>
        <dbReference type="Google" id="ProtNLM"/>
    </source>
</evidence>
<evidence type="ECO:0000256" key="10">
    <source>
        <dbReference type="ARBA" id="ARBA00023004"/>
    </source>
</evidence>
<evidence type="ECO:0000256" key="12">
    <source>
        <dbReference type="ARBA" id="ARBA00023136"/>
    </source>
</evidence>
<evidence type="ECO:0000313" key="15">
    <source>
        <dbReference type="EMBL" id="EKM49676.1"/>
    </source>
</evidence>
<dbReference type="RefSeq" id="XP_007401734.1">
    <property type="nucleotide sequence ID" value="XM_007401672.1"/>
</dbReference>
<dbReference type="InterPro" id="IPR002401">
    <property type="entry name" value="Cyt_P450_E_grp-I"/>
</dbReference>
<dbReference type="GO" id="GO:0016705">
    <property type="term" value="F:oxidoreductase activity, acting on paired donors, with incorporation or reduction of molecular oxygen"/>
    <property type="evidence" value="ECO:0007669"/>
    <property type="project" value="InterPro"/>
</dbReference>
<evidence type="ECO:0000256" key="14">
    <source>
        <dbReference type="RuleBase" id="RU000461"/>
    </source>
</evidence>
<evidence type="ECO:0000313" key="16">
    <source>
        <dbReference type="Proteomes" id="UP000008370"/>
    </source>
</evidence>
<dbReference type="PRINTS" id="PR00463">
    <property type="entry name" value="EP450I"/>
</dbReference>